<sequence length="280" mass="31545">MFNLDQQQINAVISSFQIPVKPEILTEMESLMEEEYPDLNDISNLIAKDVGLSAAILKVINSPFYGMNRRISEIKQAAMMLGLTTIKALVTALLLKKSFSGKACISLERFWDDAIDTANAMQFIGNRVKNEIPVDMLFTIGLFHDCGIPMLAMKYDDYKDLLINANQAHENSIAYEEKAYQTNHATLGYFVASSWHLPKDICQIIMRHHDASFIGSPTCGKGELAFCVLKAAENLTENIKRHGNSPDWSTFGDNVLSILGLSEEDYRDLMDDYSELYHEQ</sequence>
<dbReference type="OrthoDB" id="9784953at2"/>
<evidence type="ECO:0000313" key="3">
    <source>
        <dbReference type="Proteomes" id="UP000256478"/>
    </source>
</evidence>
<protein>
    <submittedName>
        <fullName evidence="2">HDOD domain-containing protein</fullName>
    </submittedName>
</protein>
<dbReference type="Proteomes" id="UP000256478">
    <property type="component" value="Unassembled WGS sequence"/>
</dbReference>
<dbReference type="PANTHER" id="PTHR33525">
    <property type="match status" value="1"/>
</dbReference>
<dbReference type="InterPro" id="IPR013976">
    <property type="entry name" value="HDOD"/>
</dbReference>
<name>A0A3E0TTY5_9GAMM</name>
<accession>A0A3E0TTY5</accession>
<dbReference type="EMBL" id="QUOU01000001">
    <property type="protein sequence ID" value="REL27910.1"/>
    <property type="molecule type" value="Genomic_DNA"/>
</dbReference>
<dbReference type="InterPro" id="IPR052340">
    <property type="entry name" value="RNase_Y/CdgJ"/>
</dbReference>
<proteinExistence type="predicted"/>
<evidence type="ECO:0000259" key="1">
    <source>
        <dbReference type="PROSITE" id="PS51833"/>
    </source>
</evidence>
<dbReference type="SUPFAM" id="SSF109604">
    <property type="entry name" value="HD-domain/PDEase-like"/>
    <property type="match status" value="1"/>
</dbReference>
<organism evidence="2 3">
    <name type="scientific">Thalassotalea euphylliae</name>
    <dbReference type="NCBI Taxonomy" id="1655234"/>
    <lineage>
        <taxon>Bacteria</taxon>
        <taxon>Pseudomonadati</taxon>
        <taxon>Pseudomonadota</taxon>
        <taxon>Gammaproteobacteria</taxon>
        <taxon>Alteromonadales</taxon>
        <taxon>Colwelliaceae</taxon>
        <taxon>Thalassotalea</taxon>
    </lineage>
</organism>
<dbReference type="Gene3D" id="1.10.3210.10">
    <property type="entry name" value="Hypothetical protein af1432"/>
    <property type="match status" value="1"/>
</dbReference>
<feature type="domain" description="HDOD" evidence="1">
    <location>
        <begin position="18"/>
        <end position="211"/>
    </location>
</feature>
<evidence type="ECO:0000313" key="2">
    <source>
        <dbReference type="EMBL" id="REL27910.1"/>
    </source>
</evidence>
<dbReference type="PANTHER" id="PTHR33525:SF6">
    <property type="entry name" value="HDOD DOMAIN-CONTAINING PROTEIN"/>
    <property type="match status" value="1"/>
</dbReference>
<gene>
    <name evidence="2" type="ORF">DXX93_15980</name>
</gene>
<reference evidence="2 3" key="1">
    <citation type="submission" date="2018-08" db="EMBL/GenBank/DDBJ databases">
        <title>Thalassotalea euphylliae genome.</title>
        <authorList>
            <person name="Summers S."/>
            <person name="Rice S.A."/>
            <person name="Freckelton M.L."/>
            <person name="Nedved B.T."/>
            <person name="Hadfield M.G."/>
        </authorList>
    </citation>
    <scope>NUCLEOTIDE SEQUENCE [LARGE SCALE GENOMIC DNA]</scope>
    <source>
        <strain evidence="2 3">H1</strain>
    </source>
</reference>
<dbReference type="PROSITE" id="PS51833">
    <property type="entry name" value="HDOD"/>
    <property type="match status" value="1"/>
</dbReference>
<comment type="caution">
    <text evidence="2">The sequence shown here is derived from an EMBL/GenBank/DDBJ whole genome shotgun (WGS) entry which is preliminary data.</text>
</comment>
<dbReference type="RefSeq" id="WP_116008974.1">
    <property type="nucleotide sequence ID" value="NZ_QUOU01000001.1"/>
</dbReference>
<dbReference type="Pfam" id="PF08668">
    <property type="entry name" value="HDOD"/>
    <property type="match status" value="1"/>
</dbReference>
<dbReference type="AlphaFoldDB" id="A0A3E0TTY5"/>